<dbReference type="Proteomes" id="UP001152803">
    <property type="component" value="Unassembled WGS sequence"/>
</dbReference>
<dbReference type="AlphaFoldDB" id="A0A9Q1HUW6"/>
<feature type="region of interest" description="Disordered" evidence="1">
    <location>
        <begin position="162"/>
        <end position="211"/>
    </location>
</feature>
<dbReference type="EMBL" id="JAFJMO010000010">
    <property type="protein sequence ID" value="KAJ8264814.1"/>
    <property type="molecule type" value="Genomic_DNA"/>
</dbReference>
<comment type="caution">
    <text evidence="2">The sequence shown here is derived from an EMBL/GenBank/DDBJ whole genome shotgun (WGS) entry which is preliminary data.</text>
</comment>
<sequence length="283" mass="29157">MSSPWDVVGTPLHRLHRLHQEALEGYSLEEREESLFGAGAPGGGAERGLRAPGGGGGRGEPAGRDQCRPAAGPGPEGGGPGRGGEDHGGAEAGGGLGLGGLARFGFLFPLAPGRQGSGSGPWLTCYPISTLTSPPPPWSWSCRTPTASCSCWTGWSRTRTNRRLDRPAGTPTSQPPLCAGLGADSGHPAGRGLCVGDRPPGGGPGPEDDGALQRVEVRGLSRGGRQAFVRRCFPEEDRAREAQGLLEQSAGLWELCRIPGFCWSACGALRAARGERGGTSPEP</sequence>
<keyword evidence="3" id="KW-1185">Reference proteome</keyword>
<organism evidence="2 3">
    <name type="scientific">Conger conger</name>
    <name type="common">Conger eel</name>
    <name type="synonym">Muraena conger</name>
    <dbReference type="NCBI Taxonomy" id="82655"/>
    <lineage>
        <taxon>Eukaryota</taxon>
        <taxon>Metazoa</taxon>
        <taxon>Chordata</taxon>
        <taxon>Craniata</taxon>
        <taxon>Vertebrata</taxon>
        <taxon>Euteleostomi</taxon>
        <taxon>Actinopterygii</taxon>
        <taxon>Neopterygii</taxon>
        <taxon>Teleostei</taxon>
        <taxon>Anguilliformes</taxon>
        <taxon>Congridae</taxon>
        <taxon>Conger</taxon>
    </lineage>
</organism>
<reference evidence="2" key="1">
    <citation type="journal article" date="2023" name="Science">
        <title>Genome structures resolve the early diversification of teleost fishes.</title>
        <authorList>
            <person name="Parey E."/>
            <person name="Louis A."/>
            <person name="Montfort J."/>
            <person name="Bouchez O."/>
            <person name="Roques C."/>
            <person name="Iampietro C."/>
            <person name="Lluch J."/>
            <person name="Castinel A."/>
            <person name="Donnadieu C."/>
            <person name="Desvignes T."/>
            <person name="Floi Bucao C."/>
            <person name="Jouanno E."/>
            <person name="Wen M."/>
            <person name="Mejri S."/>
            <person name="Dirks R."/>
            <person name="Jansen H."/>
            <person name="Henkel C."/>
            <person name="Chen W.J."/>
            <person name="Zahm M."/>
            <person name="Cabau C."/>
            <person name="Klopp C."/>
            <person name="Thompson A.W."/>
            <person name="Robinson-Rechavi M."/>
            <person name="Braasch I."/>
            <person name="Lecointre G."/>
            <person name="Bobe J."/>
            <person name="Postlethwait J.H."/>
            <person name="Berthelot C."/>
            <person name="Roest Crollius H."/>
            <person name="Guiguen Y."/>
        </authorList>
    </citation>
    <scope>NUCLEOTIDE SEQUENCE</scope>
    <source>
        <strain evidence="2">Concon-B</strain>
    </source>
</reference>
<evidence type="ECO:0000313" key="2">
    <source>
        <dbReference type="EMBL" id="KAJ8264814.1"/>
    </source>
</evidence>
<evidence type="ECO:0000313" key="3">
    <source>
        <dbReference type="Proteomes" id="UP001152803"/>
    </source>
</evidence>
<accession>A0A9Q1HUW6</accession>
<feature type="region of interest" description="Disordered" evidence="1">
    <location>
        <begin position="36"/>
        <end position="94"/>
    </location>
</feature>
<feature type="compositionally biased region" description="Gly residues" evidence="1">
    <location>
        <begin position="39"/>
        <end position="60"/>
    </location>
</feature>
<gene>
    <name evidence="2" type="ORF">COCON_G00139130</name>
</gene>
<evidence type="ECO:0000256" key="1">
    <source>
        <dbReference type="SAM" id="MobiDB-lite"/>
    </source>
</evidence>
<proteinExistence type="predicted"/>
<protein>
    <submittedName>
        <fullName evidence="2">Uncharacterized protein</fullName>
    </submittedName>
</protein>
<name>A0A9Q1HUW6_CONCO</name>